<dbReference type="AlphaFoldDB" id="A0A0J6SUT2"/>
<organism evidence="1 2">
    <name type="scientific">Methylobacterium aquaticum</name>
    <dbReference type="NCBI Taxonomy" id="270351"/>
    <lineage>
        <taxon>Bacteria</taxon>
        <taxon>Pseudomonadati</taxon>
        <taxon>Pseudomonadota</taxon>
        <taxon>Alphaproteobacteria</taxon>
        <taxon>Hyphomicrobiales</taxon>
        <taxon>Methylobacteriaceae</taxon>
        <taxon>Methylobacterium</taxon>
    </lineage>
</organism>
<name>A0A0J6SUT2_9HYPH</name>
<dbReference type="InterPro" id="IPR046121">
    <property type="entry name" value="DUF6118"/>
</dbReference>
<reference evidence="1 2" key="1">
    <citation type="submission" date="2015-03" db="EMBL/GenBank/DDBJ databases">
        <title>Genome sequencing of Methylobacterium aquaticum DSM16371 type strain.</title>
        <authorList>
            <person name="Chaudhry V."/>
            <person name="Patil P.B."/>
        </authorList>
    </citation>
    <scope>NUCLEOTIDE SEQUENCE [LARGE SCALE GENOMIC DNA]</scope>
    <source>
        <strain evidence="1 2">DSM 16371</strain>
    </source>
</reference>
<comment type="caution">
    <text evidence="1">The sequence shown here is derived from an EMBL/GenBank/DDBJ whole genome shotgun (WGS) entry which is preliminary data.</text>
</comment>
<proteinExistence type="predicted"/>
<dbReference type="EMBL" id="LABX01000056">
    <property type="protein sequence ID" value="KMO37484.1"/>
    <property type="molecule type" value="Genomic_DNA"/>
</dbReference>
<dbReference type="Proteomes" id="UP000035929">
    <property type="component" value="Unassembled WGS sequence"/>
</dbReference>
<evidence type="ECO:0000313" key="1">
    <source>
        <dbReference type="EMBL" id="KMO37484.1"/>
    </source>
</evidence>
<gene>
    <name evidence="1" type="ORF">VP06_08125</name>
</gene>
<dbReference type="PATRIC" id="fig|270351.6.peg.6326"/>
<accession>A0A0J6SUT2</accession>
<sequence length="93" mass="10122">MGLVLAVPRFLSFSLAERRVATVMGERAWDAGTRLMAFANPESAEWIYAAQELVRANAATVASCRVALAKTELERSCTLIVPVQGRSLGMIRP</sequence>
<dbReference type="Pfam" id="PF19613">
    <property type="entry name" value="DUF6118"/>
    <property type="match status" value="1"/>
</dbReference>
<dbReference type="OrthoDB" id="8021111at2"/>
<protein>
    <submittedName>
        <fullName evidence="1">Uncharacterized protein</fullName>
    </submittedName>
</protein>
<evidence type="ECO:0000313" key="2">
    <source>
        <dbReference type="Proteomes" id="UP000035929"/>
    </source>
</evidence>